<evidence type="ECO:0000313" key="2">
    <source>
        <dbReference type="Proteomes" id="UP001374599"/>
    </source>
</evidence>
<comment type="caution">
    <text evidence="1">The sequence shown here is derived from an EMBL/GenBank/DDBJ whole genome shotgun (WGS) entry which is preliminary data.</text>
</comment>
<protein>
    <submittedName>
        <fullName evidence="1">Uncharacterized protein</fullName>
    </submittedName>
</protein>
<dbReference type="EMBL" id="BTPU01000051">
    <property type="protein sequence ID" value="GMQ63744.1"/>
    <property type="molecule type" value="Genomic_DNA"/>
</dbReference>
<proteinExistence type="predicted"/>
<reference evidence="1" key="1">
    <citation type="submission" date="2023-09" db="EMBL/GenBank/DDBJ databases">
        <title>Vallitalea sediminicola and Vallitalea maricola sp. nov., anaerobic bacteria isolated from marine sediment.</title>
        <authorList>
            <person name="Hirano S."/>
            <person name="Maeda A."/>
            <person name="Terahara T."/>
            <person name="Mori K."/>
            <person name="Hamada M."/>
            <person name="Matsumoto R."/>
            <person name="Kobayashi T."/>
        </authorList>
    </citation>
    <scope>NUCLEOTIDE SEQUENCE</scope>
    <source>
        <strain evidence="1">AN17-2</strain>
    </source>
</reference>
<evidence type="ECO:0000313" key="1">
    <source>
        <dbReference type="EMBL" id="GMQ63744.1"/>
    </source>
</evidence>
<gene>
    <name evidence="1" type="ORF">AN2V17_29790</name>
</gene>
<name>A0ACB5UMH6_9FIRM</name>
<dbReference type="Proteomes" id="UP001374599">
    <property type="component" value="Unassembled WGS sequence"/>
</dbReference>
<accession>A0ACB5UMH6</accession>
<sequence>MKLKSLYIPLIIIIILFGGVTISKGLGIWITESTKIPKTISSGTYAGEYDPGDIRGSYTFNDIYNSFNITPEILAEAFNIITENPQDFQVKSLEDKYSDLEVEVGTDSVRRFTALYTGLPYDSDEILPQQAIDILYTNNKITDSETESLLENTIILPTITDDTSSDSNSASETENVINGKTTVKDVLKYDISLEQLEELIGIKINDQSSTIRDLCQENEISFSTIKNLLNELISE</sequence>
<keyword evidence="2" id="KW-1185">Reference proteome</keyword>
<organism evidence="1 2">
    <name type="scientific">Vallitalea maricola</name>
    <dbReference type="NCBI Taxonomy" id="3074433"/>
    <lineage>
        <taxon>Bacteria</taxon>
        <taxon>Bacillati</taxon>
        <taxon>Bacillota</taxon>
        <taxon>Clostridia</taxon>
        <taxon>Lachnospirales</taxon>
        <taxon>Vallitaleaceae</taxon>
        <taxon>Vallitalea</taxon>
    </lineage>
</organism>